<evidence type="ECO:0000256" key="3">
    <source>
        <dbReference type="ARBA" id="ARBA00022448"/>
    </source>
</evidence>
<evidence type="ECO:0000256" key="5">
    <source>
        <dbReference type="ARBA" id="ARBA00022741"/>
    </source>
</evidence>
<keyword evidence="3" id="KW-0813">Transport</keyword>
<comment type="caution">
    <text evidence="9">The sequence shown here is derived from an EMBL/GenBank/DDBJ whole genome shotgun (WGS) entry which is preliminary data.</text>
</comment>
<dbReference type="OrthoDB" id="5357528at2"/>
<dbReference type="GO" id="GO:0005524">
    <property type="term" value="F:ATP binding"/>
    <property type="evidence" value="ECO:0007669"/>
    <property type="project" value="UniProtKB-KW"/>
</dbReference>
<proteinExistence type="inferred from homology"/>
<comment type="similarity">
    <text evidence="2">Belongs to the ABC transporter superfamily.</text>
</comment>
<keyword evidence="4" id="KW-1003">Cell membrane</keyword>
<dbReference type="AlphaFoldDB" id="A0A562IIF1"/>
<name>A0A562IIF1_MICOL</name>
<comment type="subcellular location">
    <subcellularLocation>
        <location evidence="1">Cell membrane</location>
        <topology evidence="1">Peripheral membrane protein</topology>
    </subcellularLocation>
</comment>
<feature type="domain" description="ABC transporter" evidence="8">
    <location>
        <begin position="14"/>
        <end position="262"/>
    </location>
</feature>
<evidence type="ECO:0000313" key="9">
    <source>
        <dbReference type="EMBL" id="TWH70596.1"/>
    </source>
</evidence>
<dbReference type="InterPro" id="IPR027417">
    <property type="entry name" value="P-loop_NTPase"/>
</dbReference>
<reference evidence="9 10" key="1">
    <citation type="submission" date="2019-07" db="EMBL/GenBank/DDBJ databases">
        <title>R&amp;d 2014.</title>
        <authorList>
            <person name="Klenk H.-P."/>
        </authorList>
    </citation>
    <scope>NUCLEOTIDE SEQUENCE [LARGE SCALE GENOMIC DNA]</scope>
    <source>
        <strain evidence="9 10">DSM 43868</strain>
    </source>
</reference>
<dbReference type="InterPro" id="IPR003439">
    <property type="entry name" value="ABC_transporter-like_ATP-bd"/>
</dbReference>
<dbReference type="GO" id="GO:0016887">
    <property type="term" value="F:ATP hydrolysis activity"/>
    <property type="evidence" value="ECO:0007669"/>
    <property type="project" value="InterPro"/>
</dbReference>
<dbReference type="GO" id="GO:0005886">
    <property type="term" value="C:plasma membrane"/>
    <property type="evidence" value="ECO:0007669"/>
    <property type="project" value="UniProtKB-SubCell"/>
</dbReference>
<dbReference type="Pfam" id="PF00005">
    <property type="entry name" value="ABC_tran"/>
    <property type="match status" value="1"/>
</dbReference>
<dbReference type="SMART" id="SM00382">
    <property type="entry name" value="AAA"/>
    <property type="match status" value="1"/>
</dbReference>
<evidence type="ECO:0000256" key="1">
    <source>
        <dbReference type="ARBA" id="ARBA00004202"/>
    </source>
</evidence>
<evidence type="ECO:0000256" key="2">
    <source>
        <dbReference type="ARBA" id="ARBA00005417"/>
    </source>
</evidence>
<dbReference type="NCBIfam" id="TIGR01727">
    <property type="entry name" value="oligo_HPY"/>
    <property type="match status" value="1"/>
</dbReference>
<dbReference type="InterPro" id="IPR013563">
    <property type="entry name" value="Oligopep_ABC_C"/>
</dbReference>
<dbReference type="InterPro" id="IPR017871">
    <property type="entry name" value="ABC_transporter-like_CS"/>
</dbReference>
<dbReference type="Pfam" id="PF08352">
    <property type="entry name" value="oligo_HPY"/>
    <property type="match status" value="1"/>
</dbReference>
<dbReference type="Gene3D" id="3.40.50.300">
    <property type="entry name" value="P-loop containing nucleotide triphosphate hydrolases"/>
    <property type="match status" value="1"/>
</dbReference>
<dbReference type="RefSeq" id="WP_145776837.1">
    <property type="nucleotide sequence ID" value="NZ_BAAATQ010000185.1"/>
</dbReference>
<evidence type="ECO:0000256" key="4">
    <source>
        <dbReference type="ARBA" id="ARBA00022475"/>
    </source>
</evidence>
<evidence type="ECO:0000256" key="6">
    <source>
        <dbReference type="ARBA" id="ARBA00022840"/>
    </source>
</evidence>
<dbReference type="FunFam" id="3.40.50.300:FF:000016">
    <property type="entry name" value="Oligopeptide ABC transporter ATP-binding component"/>
    <property type="match status" value="1"/>
</dbReference>
<evidence type="ECO:0000259" key="8">
    <source>
        <dbReference type="PROSITE" id="PS50893"/>
    </source>
</evidence>
<dbReference type="PROSITE" id="PS00211">
    <property type="entry name" value="ABC_TRANSPORTER_1"/>
    <property type="match status" value="1"/>
</dbReference>
<dbReference type="EMBL" id="VLKE01000001">
    <property type="protein sequence ID" value="TWH70596.1"/>
    <property type="molecule type" value="Genomic_DNA"/>
</dbReference>
<accession>A0A562IIF1</accession>
<dbReference type="PROSITE" id="PS50893">
    <property type="entry name" value="ABC_TRANSPORTER_2"/>
    <property type="match status" value="1"/>
</dbReference>
<sequence length="336" mass="35710">MTAEALQAGVRPAVEVEHLSVSMGGGLTLVHDVSFSVSAGRTLGIVGESGCGKSISLMSLVRLLPPGATIGASSVVRINGQSVTRLPERELEDLRGRHVGFVFQDPMTALNPVYRVSHQVGQVVRRHFGLSRRAARERTLHALRSVGFPDPRRVADSYPHQLSGGMRQRVVIAMAIAAEPAVLLADEPTTALDVTTQAEVLDLLARLQQEHHMALVLVSHDLGLIGEVADEVCVMYAGRIVERGPAAQLLERPRHPYSQALLASAPSLDSTRGKPLPVIPGGLPAAGEHLDGCPFRPRCAHAFEACAELPPLTGAGRVACWLVESEGGKTMEGATT</sequence>
<dbReference type="GO" id="GO:0015833">
    <property type="term" value="P:peptide transport"/>
    <property type="evidence" value="ECO:0007669"/>
    <property type="project" value="InterPro"/>
</dbReference>
<dbReference type="Proteomes" id="UP000319825">
    <property type="component" value="Unassembled WGS sequence"/>
</dbReference>
<dbReference type="InterPro" id="IPR003593">
    <property type="entry name" value="AAA+_ATPase"/>
</dbReference>
<gene>
    <name evidence="9" type="ORF">JD77_05621</name>
</gene>
<keyword evidence="5" id="KW-0547">Nucleotide-binding</keyword>
<evidence type="ECO:0000313" key="10">
    <source>
        <dbReference type="Proteomes" id="UP000319825"/>
    </source>
</evidence>
<organism evidence="9 10">
    <name type="scientific">Micromonospora olivasterospora</name>
    <dbReference type="NCBI Taxonomy" id="1880"/>
    <lineage>
        <taxon>Bacteria</taxon>
        <taxon>Bacillati</taxon>
        <taxon>Actinomycetota</taxon>
        <taxon>Actinomycetes</taxon>
        <taxon>Micromonosporales</taxon>
        <taxon>Micromonosporaceae</taxon>
        <taxon>Micromonospora</taxon>
    </lineage>
</organism>
<keyword evidence="7" id="KW-0472">Membrane</keyword>
<protein>
    <submittedName>
        <fullName evidence="9">Peptide/nickel transport system ATP-binding protein</fullName>
    </submittedName>
</protein>
<dbReference type="SUPFAM" id="SSF52540">
    <property type="entry name" value="P-loop containing nucleoside triphosphate hydrolases"/>
    <property type="match status" value="1"/>
</dbReference>
<dbReference type="InterPro" id="IPR050388">
    <property type="entry name" value="ABC_Ni/Peptide_Import"/>
</dbReference>
<dbReference type="CDD" id="cd03257">
    <property type="entry name" value="ABC_NikE_OppD_transporters"/>
    <property type="match status" value="1"/>
</dbReference>
<keyword evidence="6 9" id="KW-0067">ATP-binding</keyword>
<dbReference type="PANTHER" id="PTHR43297">
    <property type="entry name" value="OLIGOPEPTIDE TRANSPORT ATP-BINDING PROTEIN APPD"/>
    <property type="match status" value="1"/>
</dbReference>
<keyword evidence="10" id="KW-1185">Reference proteome</keyword>
<dbReference type="PANTHER" id="PTHR43297:SF2">
    <property type="entry name" value="DIPEPTIDE TRANSPORT ATP-BINDING PROTEIN DPPD"/>
    <property type="match status" value="1"/>
</dbReference>
<evidence type="ECO:0000256" key="7">
    <source>
        <dbReference type="ARBA" id="ARBA00023136"/>
    </source>
</evidence>